<name>A0AAN8TF20_SOLBU</name>
<feature type="compositionally biased region" description="Basic and acidic residues" evidence="1">
    <location>
        <begin position="453"/>
        <end position="514"/>
    </location>
</feature>
<evidence type="ECO:0000256" key="1">
    <source>
        <dbReference type="SAM" id="MobiDB-lite"/>
    </source>
</evidence>
<feature type="compositionally biased region" description="Basic and acidic residues" evidence="1">
    <location>
        <begin position="124"/>
        <end position="216"/>
    </location>
</feature>
<protein>
    <submittedName>
        <fullName evidence="2">Uncharacterized protein</fullName>
    </submittedName>
</protein>
<reference evidence="2 3" key="1">
    <citation type="submission" date="2024-02" db="EMBL/GenBank/DDBJ databases">
        <title>de novo genome assembly of Solanum bulbocastanum strain 11H21.</title>
        <authorList>
            <person name="Hosaka A.J."/>
        </authorList>
    </citation>
    <scope>NUCLEOTIDE SEQUENCE [LARGE SCALE GENOMIC DNA]</scope>
    <source>
        <tissue evidence="2">Young leaves</tissue>
    </source>
</reference>
<feature type="compositionally biased region" description="Low complexity" evidence="1">
    <location>
        <begin position="649"/>
        <end position="662"/>
    </location>
</feature>
<feature type="region of interest" description="Disordered" evidence="1">
    <location>
        <begin position="1"/>
        <end position="611"/>
    </location>
</feature>
<feature type="compositionally biased region" description="Polar residues" evidence="1">
    <location>
        <begin position="689"/>
        <end position="704"/>
    </location>
</feature>
<gene>
    <name evidence="2" type="ORF">RDI58_021240</name>
</gene>
<dbReference type="EMBL" id="JBANQN010000008">
    <property type="protein sequence ID" value="KAK6783443.1"/>
    <property type="molecule type" value="Genomic_DNA"/>
</dbReference>
<sequence>MPRSSKHKSHKQSKHSPKEGRDYSYSDSDEEMKTKEKEKEKERSSKEDSLARVSKDSIHSGSGEKRKHSSQSKEGKDGKDLSGYGNGDASEEYVSSKRRKEKVEAVSGGADRWNGAADSALKGESLKIDADKGSKGKETKSSSDSKSKSSKKEGNVASLVEKEESKSGRVESKRKSEKDSGRKEGKDSKEAKEKERGSDREKKGHESKRDDVDNVKKQGSQSGDVSEEKQNKKGRETAEWSIPNEVPNVDLDKDAEKRARKRREIPGDRDKYDDDINESDDRRLSSRSERTKGEKQRHEKHKEYKEDVDKDDRHKDDRYREDVDKDRKRRDDKYRENSDRDNRRRDDKYLEDVDRDSRRRDDKYRDDGDRDNRRKDGRYREDGERDSRRRDDKYREDGDNDNRHGDDKYREYGEKDGQHDEDRYHEEGERDDRQRDIKYREDSERDKRRKDEKHRDDFERHGRCKDGSEADESDKKRRLNDAKYGDERAPRDHSGDRSDAKRSRDEGHASDLHLRKSGMHEGNPGYDRARYKDEPGRRRALDKEDLGDIRSRSSKDQRSEAEKRSISSARVESITDRGRSTSRNADAELTPQKSRWKTSPSAGPHTTRDNYRQVYWCEIGEGRWLSKQEDSKYPYEERIRHGGASRDYAGSGASIERISSSRSTEKMIQKEDIFLGDYSAERRLKSDVRSSPMQLVDRSPTSASNERRHLNRSEVRRSLDVEDSTQRSGGGSREFKEGRGNRDFAGDAFAGDELSQLDGDNASDSSPFIRGSHLSGGSKSALPPPPPFRSGVDSPSMFGSLDDDSRGKSTNRHRRINDPTIGRMQGNAWKGVPNWQSPLANGFMPFQHGPPPVGFHPAMQQFPGPPMFGVRPSMDLSHPGVPYHMPDADRFSGHGRPMGWRTPLDDSCGPPLHGWDANNFGEEAHLYGRPDWDQNRTLSNNSRSWETIGDVWKGPIRGTSVELPSGSQKEVCSIQGPDNSFASQLAQQALGEQKQTEQDAESNDISFQSSSVPGRSTLEDLKINHEEQPIDVKSSGKEEASLSNVYLKRLDISVDLTEPELFDQCTSLMDVEQILTSDNSKILFLEGAVESNVMLPSKFSSVPLIATVADSVFQKAISLYKKRREEIEFTNGGYFTFSGQLGVSYPAPKLENSSSVYGKLECSGLVDDGLVEEGDEGTDLPVSSLSSEEVVLSQTTLQELCEPMGLNPAEKSNLPTSIDEGAVPTEKSDLPTSMDEGAVPTEKSDLYTTMAEGAVPTKKSDFPTTMDEGSVLSEKSDLPTSMDEGGVPTKKSDLPTSMDEGAVPIEKSDLPISMDEGAGMEADTVVDVAQESKIAENSFSVEEVGQTVALAPLVSKDVMGADDDVKEEKFVDAKCGTLPHTDVSTEVFEAAMPESIESVNLSRIQHSPESTH</sequence>
<feature type="region of interest" description="Disordered" evidence="1">
    <location>
        <begin position="685"/>
        <end position="828"/>
    </location>
</feature>
<feature type="region of interest" description="Disordered" evidence="1">
    <location>
        <begin position="638"/>
        <end position="666"/>
    </location>
</feature>
<feature type="region of interest" description="Disordered" evidence="1">
    <location>
        <begin position="986"/>
        <end position="1016"/>
    </location>
</feature>
<dbReference type="PANTHER" id="PTHR34837">
    <property type="entry name" value="OS05G0595500 PROTEIN"/>
    <property type="match status" value="1"/>
</dbReference>
<feature type="compositionally biased region" description="Basic and acidic residues" evidence="1">
    <location>
        <begin position="527"/>
        <end position="565"/>
    </location>
</feature>
<comment type="caution">
    <text evidence="2">The sequence shown here is derived from an EMBL/GenBank/DDBJ whole genome shotgun (WGS) entry which is preliminary data.</text>
</comment>
<feature type="compositionally biased region" description="Basic and acidic residues" evidence="1">
    <location>
        <begin position="264"/>
        <end position="446"/>
    </location>
</feature>
<organism evidence="2 3">
    <name type="scientific">Solanum bulbocastanum</name>
    <name type="common">Wild potato</name>
    <dbReference type="NCBI Taxonomy" id="147425"/>
    <lineage>
        <taxon>Eukaryota</taxon>
        <taxon>Viridiplantae</taxon>
        <taxon>Streptophyta</taxon>
        <taxon>Embryophyta</taxon>
        <taxon>Tracheophyta</taxon>
        <taxon>Spermatophyta</taxon>
        <taxon>Magnoliopsida</taxon>
        <taxon>eudicotyledons</taxon>
        <taxon>Gunneridae</taxon>
        <taxon>Pentapetalae</taxon>
        <taxon>asterids</taxon>
        <taxon>lamiids</taxon>
        <taxon>Solanales</taxon>
        <taxon>Solanaceae</taxon>
        <taxon>Solanoideae</taxon>
        <taxon>Solaneae</taxon>
        <taxon>Solanum</taxon>
    </lineage>
</organism>
<feature type="compositionally biased region" description="Basic and acidic residues" evidence="1">
    <location>
        <begin position="705"/>
        <end position="720"/>
    </location>
</feature>
<feature type="compositionally biased region" description="Basic and acidic residues" evidence="1">
    <location>
        <begin position="226"/>
        <end position="238"/>
    </location>
</feature>
<dbReference type="Proteomes" id="UP001371456">
    <property type="component" value="Unassembled WGS sequence"/>
</dbReference>
<keyword evidence="3" id="KW-1185">Reference proteome</keyword>
<accession>A0AAN8TF20</accession>
<feature type="compositionally biased region" description="Basic and acidic residues" evidence="1">
    <location>
        <begin position="31"/>
        <end position="64"/>
    </location>
</feature>
<feature type="compositionally biased region" description="Polar residues" evidence="1">
    <location>
        <begin position="591"/>
        <end position="601"/>
    </location>
</feature>
<proteinExistence type="predicted"/>
<feature type="compositionally biased region" description="Basic and acidic residues" evidence="1">
    <location>
        <begin position="71"/>
        <end position="80"/>
    </location>
</feature>
<feature type="compositionally biased region" description="Basic residues" evidence="1">
    <location>
        <begin position="1"/>
        <end position="15"/>
    </location>
</feature>
<feature type="region of interest" description="Disordered" evidence="1">
    <location>
        <begin position="1256"/>
        <end position="1301"/>
    </location>
</feature>
<feature type="region of interest" description="Disordered" evidence="1">
    <location>
        <begin position="1205"/>
        <end position="1238"/>
    </location>
</feature>
<evidence type="ECO:0000313" key="3">
    <source>
        <dbReference type="Proteomes" id="UP001371456"/>
    </source>
</evidence>
<feature type="compositionally biased region" description="Polar residues" evidence="1">
    <location>
        <begin position="1003"/>
        <end position="1014"/>
    </location>
</feature>
<evidence type="ECO:0000313" key="2">
    <source>
        <dbReference type="EMBL" id="KAK6783443.1"/>
    </source>
</evidence>
<dbReference type="PANTHER" id="PTHR34837:SF1">
    <property type="entry name" value="LOW PROTEIN: ZINC FINGER CCCH DOMAIN PROTEIN"/>
    <property type="match status" value="1"/>
</dbReference>
<feature type="compositionally biased region" description="Basic and acidic residues" evidence="1">
    <location>
        <begin position="733"/>
        <end position="745"/>
    </location>
</feature>